<accession>A0A316VGU7</accession>
<keyword evidence="4" id="KW-1185">Reference proteome</keyword>
<dbReference type="GO" id="GO:0032934">
    <property type="term" value="F:sterol binding"/>
    <property type="evidence" value="ECO:0007669"/>
    <property type="project" value="TreeGrafter"/>
</dbReference>
<dbReference type="Gene3D" id="2.40.160.120">
    <property type="match status" value="1"/>
</dbReference>
<feature type="compositionally biased region" description="Low complexity" evidence="2">
    <location>
        <begin position="199"/>
        <end position="234"/>
    </location>
</feature>
<dbReference type="GO" id="GO:0016020">
    <property type="term" value="C:membrane"/>
    <property type="evidence" value="ECO:0007669"/>
    <property type="project" value="TreeGrafter"/>
</dbReference>
<feature type="compositionally biased region" description="Low complexity" evidence="2">
    <location>
        <begin position="164"/>
        <end position="177"/>
    </location>
</feature>
<dbReference type="InterPro" id="IPR000648">
    <property type="entry name" value="Oxysterol-bd"/>
</dbReference>
<dbReference type="InParanoid" id="A0A316VGU7"/>
<dbReference type="AlphaFoldDB" id="A0A316VGU7"/>
<name>A0A316VGU7_9BASI</name>
<proteinExistence type="inferred from homology"/>
<comment type="similarity">
    <text evidence="1">Belongs to the OSBP family.</text>
</comment>
<feature type="region of interest" description="Disordered" evidence="2">
    <location>
        <begin position="498"/>
        <end position="529"/>
    </location>
</feature>
<evidence type="ECO:0000313" key="3">
    <source>
        <dbReference type="EMBL" id="PWN36740.1"/>
    </source>
</evidence>
<reference evidence="3 4" key="1">
    <citation type="journal article" date="2018" name="Mol. Biol. Evol.">
        <title>Broad Genomic Sampling Reveals a Smut Pathogenic Ancestry of the Fungal Clade Ustilaginomycotina.</title>
        <authorList>
            <person name="Kijpornyongpan T."/>
            <person name="Mondo S.J."/>
            <person name="Barry K."/>
            <person name="Sandor L."/>
            <person name="Lee J."/>
            <person name="Lipzen A."/>
            <person name="Pangilinan J."/>
            <person name="LaButti K."/>
            <person name="Hainaut M."/>
            <person name="Henrissat B."/>
            <person name="Grigoriev I.V."/>
            <person name="Spatafora J.W."/>
            <person name="Aime M.C."/>
        </authorList>
    </citation>
    <scope>NUCLEOTIDE SEQUENCE [LARGE SCALE GENOMIC DNA]</scope>
    <source>
        <strain evidence="3 4">MCA 3882</strain>
    </source>
</reference>
<sequence>DHEATADDIERPPEAFNLSDSEEMNAANNKDTSEGGKIKALLNVLRRMIGVKDLAAIRLSLPANLLEPVPNLEYWNYMDRADLFSVVGDLDDPLDRMLAVLRFTFTKELKFVHGKICKPYNSILGEFFQCHWDVQVPEDAEKVGYLPTMALRVDSPSLLPLASAASSSGSSIKSGKASKSDRRTASTKGGSSKTRRGLSRLLTGTRNKVTPNSANSTANTDSSSNSLKSPALSAQKPDQEVPDADNDDDDQSVAGSFKTSKSEAEGRRVCFLTEQVSHHPPISSFFVDCKDAGVQLRGVDQLSAKFTGTNIKIFPGDRNKGIFLGLTDKARCGADGEEYQITHPTASINGLLRGSLWVSVQNQVYVTCRGGKRANDNGKRLRAITEYKDESWVGKAKYALEGVVYEYEEEKEDPEQYTTIRDVPADRVIMTFEGTWKGQIHWKLKGEKESRLLIDLTELDPIKAIKVRPLESQEEMESRKIWKDVTESILNKEFGTATKHKQTIEQQQRESAAERKRKGQEFVPKFFDPNIDDGRPKLIEAGRAALDGEHELAGY</sequence>
<evidence type="ECO:0000256" key="2">
    <source>
        <dbReference type="SAM" id="MobiDB-lite"/>
    </source>
</evidence>
<dbReference type="InterPro" id="IPR037239">
    <property type="entry name" value="OSBP_sf"/>
</dbReference>
<feature type="compositionally biased region" description="Acidic residues" evidence="2">
    <location>
        <begin position="240"/>
        <end position="251"/>
    </location>
</feature>
<dbReference type="GO" id="GO:0005829">
    <property type="term" value="C:cytosol"/>
    <property type="evidence" value="ECO:0007669"/>
    <property type="project" value="TreeGrafter"/>
</dbReference>
<evidence type="ECO:0000256" key="1">
    <source>
        <dbReference type="ARBA" id="ARBA00008842"/>
    </source>
</evidence>
<dbReference type="Proteomes" id="UP000245771">
    <property type="component" value="Unassembled WGS sequence"/>
</dbReference>
<dbReference type="FunCoup" id="A0A316VGU7">
    <property type="interactions" value="9"/>
</dbReference>
<dbReference type="SUPFAM" id="SSF144000">
    <property type="entry name" value="Oxysterol-binding protein-like"/>
    <property type="match status" value="2"/>
</dbReference>
<dbReference type="GeneID" id="37017750"/>
<feature type="non-terminal residue" evidence="3">
    <location>
        <position position="1"/>
    </location>
</feature>
<protein>
    <recommendedName>
        <fullName evidence="5">Oxysterol-binding protein</fullName>
    </recommendedName>
</protein>
<dbReference type="Gene3D" id="3.30.70.3490">
    <property type="match status" value="1"/>
</dbReference>
<feature type="region of interest" description="Disordered" evidence="2">
    <location>
        <begin position="164"/>
        <end position="260"/>
    </location>
</feature>
<dbReference type="PANTHER" id="PTHR10972">
    <property type="entry name" value="OXYSTEROL-BINDING PROTEIN-RELATED"/>
    <property type="match status" value="1"/>
</dbReference>
<evidence type="ECO:0008006" key="5">
    <source>
        <dbReference type="Google" id="ProtNLM"/>
    </source>
</evidence>
<gene>
    <name evidence="3" type="ORF">FA14DRAFT_112093</name>
</gene>
<dbReference type="OrthoDB" id="48057at2759"/>
<dbReference type="RefSeq" id="XP_025357042.1">
    <property type="nucleotide sequence ID" value="XM_025495969.1"/>
</dbReference>
<organism evidence="3 4">
    <name type="scientific">Meira miltonrushii</name>
    <dbReference type="NCBI Taxonomy" id="1280837"/>
    <lineage>
        <taxon>Eukaryota</taxon>
        <taxon>Fungi</taxon>
        <taxon>Dikarya</taxon>
        <taxon>Basidiomycota</taxon>
        <taxon>Ustilaginomycotina</taxon>
        <taxon>Exobasidiomycetes</taxon>
        <taxon>Exobasidiales</taxon>
        <taxon>Brachybasidiaceae</taxon>
        <taxon>Meira</taxon>
    </lineage>
</organism>
<dbReference type="EMBL" id="KZ819602">
    <property type="protein sequence ID" value="PWN36740.1"/>
    <property type="molecule type" value="Genomic_DNA"/>
</dbReference>
<dbReference type="STRING" id="1280837.A0A316VGU7"/>
<dbReference type="PANTHER" id="PTHR10972:SF212">
    <property type="entry name" value="OXYSTEROL-BINDING PROTEIN-LIKE PROTEIN 1"/>
    <property type="match status" value="1"/>
</dbReference>
<feature type="non-terminal residue" evidence="3">
    <location>
        <position position="555"/>
    </location>
</feature>
<evidence type="ECO:0000313" key="4">
    <source>
        <dbReference type="Proteomes" id="UP000245771"/>
    </source>
</evidence>
<dbReference type="Pfam" id="PF01237">
    <property type="entry name" value="Oxysterol_BP"/>
    <property type="match status" value="2"/>
</dbReference>